<accession>A0A4S8L8C3</accession>
<dbReference type="Proteomes" id="UP000297245">
    <property type="component" value="Unassembled WGS sequence"/>
</dbReference>
<sequence length="55" mass="5897">MGLERSRKSNFCNSTKKQGTKGEGRGKAVAQRKGAPKRKHNIRVCSAAPGLTSLV</sequence>
<evidence type="ECO:0000313" key="2">
    <source>
        <dbReference type="EMBL" id="THU84939.1"/>
    </source>
</evidence>
<evidence type="ECO:0000256" key="1">
    <source>
        <dbReference type="SAM" id="MobiDB-lite"/>
    </source>
</evidence>
<proteinExistence type="predicted"/>
<dbReference type="AlphaFoldDB" id="A0A4S8L8C3"/>
<keyword evidence="3" id="KW-1185">Reference proteome</keyword>
<organism evidence="2 3">
    <name type="scientific">Dendrothele bispora (strain CBS 962.96)</name>
    <dbReference type="NCBI Taxonomy" id="1314807"/>
    <lineage>
        <taxon>Eukaryota</taxon>
        <taxon>Fungi</taxon>
        <taxon>Dikarya</taxon>
        <taxon>Basidiomycota</taxon>
        <taxon>Agaricomycotina</taxon>
        <taxon>Agaricomycetes</taxon>
        <taxon>Agaricomycetidae</taxon>
        <taxon>Agaricales</taxon>
        <taxon>Agaricales incertae sedis</taxon>
        <taxon>Dendrothele</taxon>
    </lineage>
</organism>
<evidence type="ECO:0000313" key="3">
    <source>
        <dbReference type="Proteomes" id="UP000297245"/>
    </source>
</evidence>
<reference evidence="2 3" key="1">
    <citation type="journal article" date="2019" name="Nat. Ecol. Evol.">
        <title>Megaphylogeny resolves global patterns of mushroom evolution.</title>
        <authorList>
            <person name="Varga T."/>
            <person name="Krizsan K."/>
            <person name="Foldi C."/>
            <person name="Dima B."/>
            <person name="Sanchez-Garcia M."/>
            <person name="Sanchez-Ramirez S."/>
            <person name="Szollosi G.J."/>
            <person name="Szarkandi J.G."/>
            <person name="Papp V."/>
            <person name="Albert L."/>
            <person name="Andreopoulos W."/>
            <person name="Angelini C."/>
            <person name="Antonin V."/>
            <person name="Barry K.W."/>
            <person name="Bougher N.L."/>
            <person name="Buchanan P."/>
            <person name="Buyck B."/>
            <person name="Bense V."/>
            <person name="Catcheside P."/>
            <person name="Chovatia M."/>
            <person name="Cooper J."/>
            <person name="Damon W."/>
            <person name="Desjardin D."/>
            <person name="Finy P."/>
            <person name="Geml J."/>
            <person name="Haridas S."/>
            <person name="Hughes K."/>
            <person name="Justo A."/>
            <person name="Karasinski D."/>
            <person name="Kautmanova I."/>
            <person name="Kiss B."/>
            <person name="Kocsube S."/>
            <person name="Kotiranta H."/>
            <person name="LaButti K.M."/>
            <person name="Lechner B.E."/>
            <person name="Liimatainen K."/>
            <person name="Lipzen A."/>
            <person name="Lukacs Z."/>
            <person name="Mihaltcheva S."/>
            <person name="Morgado L.N."/>
            <person name="Niskanen T."/>
            <person name="Noordeloos M.E."/>
            <person name="Ohm R.A."/>
            <person name="Ortiz-Santana B."/>
            <person name="Ovrebo C."/>
            <person name="Racz N."/>
            <person name="Riley R."/>
            <person name="Savchenko A."/>
            <person name="Shiryaev A."/>
            <person name="Soop K."/>
            <person name="Spirin V."/>
            <person name="Szebenyi C."/>
            <person name="Tomsovsky M."/>
            <person name="Tulloss R.E."/>
            <person name="Uehling J."/>
            <person name="Grigoriev I.V."/>
            <person name="Vagvolgyi C."/>
            <person name="Papp T."/>
            <person name="Martin F.M."/>
            <person name="Miettinen O."/>
            <person name="Hibbett D.S."/>
            <person name="Nagy L.G."/>
        </authorList>
    </citation>
    <scope>NUCLEOTIDE SEQUENCE [LARGE SCALE GENOMIC DNA]</scope>
    <source>
        <strain evidence="2 3">CBS 962.96</strain>
    </source>
</reference>
<protein>
    <submittedName>
        <fullName evidence="2">Uncharacterized protein</fullName>
    </submittedName>
</protein>
<feature type="region of interest" description="Disordered" evidence="1">
    <location>
        <begin position="1"/>
        <end position="55"/>
    </location>
</feature>
<dbReference type="EMBL" id="ML179573">
    <property type="protein sequence ID" value="THU84939.1"/>
    <property type="molecule type" value="Genomic_DNA"/>
</dbReference>
<gene>
    <name evidence="2" type="ORF">K435DRAFT_783566</name>
</gene>
<name>A0A4S8L8C3_DENBC</name>
<feature type="non-terminal residue" evidence="2">
    <location>
        <position position="55"/>
    </location>
</feature>